<dbReference type="GO" id="GO:0000712">
    <property type="term" value="P:resolution of meiotic recombination intermediates"/>
    <property type="evidence" value="ECO:0007669"/>
    <property type="project" value="TreeGrafter"/>
</dbReference>
<evidence type="ECO:0000259" key="5">
    <source>
        <dbReference type="Pfam" id="PF08585"/>
    </source>
</evidence>
<comment type="similarity">
    <text evidence="1">Belongs to the RMI1 family.</text>
</comment>
<dbReference type="Pfam" id="PF16099">
    <property type="entry name" value="RMI1_C"/>
    <property type="match status" value="1"/>
</dbReference>
<dbReference type="InterPro" id="IPR032199">
    <property type="entry name" value="RMI1_C"/>
</dbReference>
<evidence type="ECO:0000256" key="1">
    <source>
        <dbReference type="ARBA" id="ARBA00006395"/>
    </source>
</evidence>
<dbReference type="Pfam" id="PF08585">
    <property type="entry name" value="RMI1_N_C"/>
    <property type="match status" value="1"/>
</dbReference>
<protein>
    <recommendedName>
        <fullName evidence="2">RecQ-mediated genome instability protein 1</fullName>
    </recommendedName>
    <alternativeName>
        <fullName evidence="3">BLM-associated protein of 75 kDa homolog</fullName>
    </alternativeName>
</protein>
<keyword evidence="8" id="KW-1185">Reference proteome</keyword>
<dbReference type="GO" id="GO:0016604">
    <property type="term" value="C:nuclear body"/>
    <property type="evidence" value="ECO:0007669"/>
    <property type="project" value="TreeGrafter"/>
</dbReference>
<feature type="compositionally biased region" description="Pro residues" evidence="4">
    <location>
        <begin position="84"/>
        <end position="103"/>
    </location>
</feature>
<organism evidence="7 8">
    <name type="scientific">Ficus carica</name>
    <name type="common">Common fig</name>
    <dbReference type="NCBI Taxonomy" id="3494"/>
    <lineage>
        <taxon>Eukaryota</taxon>
        <taxon>Viridiplantae</taxon>
        <taxon>Streptophyta</taxon>
        <taxon>Embryophyta</taxon>
        <taxon>Tracheophyta</taxon>
        <taxon>Spermatophyta</taxon>
        <taxon>Magnoliopsida</taxon>
        <taxon>eudicotyledons</taxon>
        <taxon>Gunneridae</taxon>
        <taxon>Pentapetalae</taxon>
        <taxon>rosids</taxon>
        <taxon>fabids</taxon>
        <taxon>Rosales</taxon>
        <taxon>Moraceae</taxon>
        <taxon>Ficeae</taxon>
        <taxon>Ficus</taxon>
    </lineage>
</organism>
<dbReference type="FunFam" id="2.40.50.770:FF:000004">
    <property type="entry name" value="RecQ-mediated instability protein (DUF1767)"/>
    <property type="match status" value="1"/>
</dbReference>
<dbReference type="GO" id="GO:0031422">
    <property type="term" value="C:RecQ family helicase-topoisomerase III complex"/>
    <property type="evidence" value="ECO:0007669"/>
    <property type="project" value="TreeGrafter"/>
</dbReference>
<proteinExistence type="inferred from homology"/>
<dbReference type="Gene3D" id="2.40.50.770">
    <property type="entry name" value="RecQ-mediated genome instability protein Rmi1, C-terminal domain"/>
    <property type="match status" value="1"/>
</dbReference>
<feature type="domain" description="RecQ mediated genome instability protein 1 OB-fold" evidence="5">
    <location>
        <begin position="171"/>
        <end position="281"/>
    </location>
</feature>
<feature type="region of interest" description="Disordered" evidence="4">
    <location>
        <begin position="1"/>
        <end position="107"/>
    </location>
</feature>
<dbReference type="SMART" id="SM01161">
    <property type="entry name" value="DUF1767"/>
    <property type="match status" value="1"/>
</dbReference>
<dbReference type="EMBL" id="BTGU01000064">
    <property type="protein sequence ID" value="GMN56589.1"/>
    <property type="molecule type" value="Genomic_DNA"/>
</dbReference>
<evidence type="ECO:0000313" key="7">
    <source>
        <dbReference type="EMBL" id="GMN56589.1"/>
    </source>
</evidence>
<dbReference type="AlphaFoldDB" id="A0AA88DKL8"/>
<evidence type="ECO:0000259" key="6">
    <source>
        <dbReference type="Pfam" id="PF16099"/>
    </source>
</evidence>
<evidence type="ECO:0000256" key="3">
    <source>
        <dbReference type="ARBA" id="ARBA00077519"/>
    </source>
</evidence>
<name>A0AA88DKL8_FICCA</name>
<comment type="caution">
    <text evidence="7">The sequence shown here is derived from an EMBL/GenBank/DDBJ whole genome shotgun (WGS) entry which is preliminary data.</text>
</comment>
<evidence type="ECO:0000256" key="4">
    <source>
        <dbReference type="SAM" id="MobiDB-lite"/>
    </source>
</evidence>
<accession>A0AA88DKL8</accession>
<dbReference type="GO" id="GO:0000724">
    <property type="term" value="P:double-strand break repair via homologous recombination"/>
    <property type="evidence" value="ECO:0007669"/>
    <property type="project" value="TreeGrafter"/>
</dbReference>
<dbReference type="Proteomes" id="UP001187192">
    <property type="component" value="Unassembled WGS sequence"/>
</dbReference>
<feature type="domain" description="RecQ-mediated genome instability protein 1 C-terminal OB-fold" evidence="6">
    <location>
        <begin position="553"/>
        <end position="695"/>
    </location>
</feature>
<dbReference type="GO" id="GO:0000166">
    <property type="term" value="F:nucleotide binding"/>
    <property type="evidence" value="ECO:0007669"/>
    <property type="project" value="InterPro"/>
</dbReference>
<evidence type="ECO:0000256" key="2">
    <source>
        <dbReference type="ARBA" id="ARBA00018987"/>
    </source>
</evidence>
<evidence type="ECO:0000313" key="8">
    <source>
        <dbReference type="Proteomes" id="UP001187192"/>
    </source>
</evidence>
<sequence>MLRRRLVLSSSSEEDEEPQNQPLRQRHQQDEEAQHRQSQPQPPPILPHSRDSMNPYPTTANPSAEPLEISDDEDFISVSDNLSPPSPPNPHPAPPPPQPPSRPLSPIGCPISEFFRGIGLGLKREWLGSCVRRLEQALPGFGGLGVDSKAKLCFEKFLVSDMNRSGGGVFPVNVDRLHLVDLPGPFVLQVDEIVNISNPVKGRYQKAAPGIKRCLKLSMTDGVQRVFGMEYRPIRDLDALAPAGLKVVICNVHVRHGLLMLVPEAFEVLGGVVEELEAARKRLVDEVNKPPRGIRTRGGVIPPLGTRATLAAWPSNGVHVAGNTNNVTSEHTTSFPVHSHGATYAACNTDSGQRIGREFPGVVSEESGIRNPSANVVMDVDELPIPVSAESAIPNVSPEVLMGAVEETYIAVSMEEEEEEEEVHVESIQNRRANFVSNSSSDVASIVEEIDMDTTPCRTENPVSDPHLDDILNDKDILVADEVEHPLSSRANVVSNSSSDVASIGEEIDMITIPRRTASPVSDPYSNDVLNDEEILVADEVEHPLILSGNREVPFTYLASLSAKWTAMKRSARSVKGIVKCFLTGVKGFQYRERRIYELQVYVDDGSFISEISIHHDAVQKAVDHSPQEVMAAISSSDQTTVNNIRATMRQFQSFLINFEGKMLIEINEESPFPVALEMSQGCSESDARLLLRRLKSSVPAQT</sequence>
<dbReference type="PANTHER" id="PTHR14790">
    <property type="entry name" value="RECQ-MEDIATED GENOME INSTABILITY PROTEIN 1 RMI1"/>
    <property type="match status" value="1"/>
</dbReference>
<gene>
    <name evidence="7" type="ORF">TIFTF001_025700</name>
</gene>
<reference evidence="7" key="1">
    <citation type="submission" date="2023-07" db="EMBL/GenBank/DDBJ databases">
        <title>draft genome sequence of fig (Ficus carica).</title>
        <authorList>
            <person name="Takahashi T."/>
            <person name="Nishimura K."/>
        </authorList>
    </citation>
    <scope>NUCLEOTIDE SEQUENCE</scope>
</reference>
<dbReference type="InterPro" id="IPR042470">
    <property type="entry name" value="RMI1_N_C_sf"/>
</dbReference>
<dbReference type="PANTHER" id="PTHR14790:SF15">
    <property type="entry name" value="RECQ-MEDIATED GENOME INSTABILITY PROTEIN 1"/>
    <property type="match status" value="1"/>
</dbReference>
<dbReference type="InterPro" id="IPR013894">
    <property type="entry name" value="RMI1_OB"/>
</dbReference>